<dbReference type="STRING" id="1802439.A2589_01335"/>
<keyword evidence="4" id="KW-0378">Hydrolase</keyword>
<evidence type="ECO:0000256" key="2">
    <source>
        <dbReference type="ARBA" id="ARBA00012146"/>
    </source>
</evidence>
<evidence type="ECO:0000256" key="3">
    <source>
        <dbReference type="ARBA" id="ARBA00022723"/>
    </source>
</evidence>
<organism evidence="6 7">
    <name type="scientific">Candidatus Vogelbacteria bacterium RIFOXYD1_FULL_46_19</name>
    <dbReference type="NCBI Taxonomy" id="1802439"/>
    <lineage>
        <taxon>Bacteria</taxon>
        <taxon>Candidatus Vogeliibacteriota</taxon>
    </lineage>
</organism>
<comment type="cofactor">
    <cofactor evidence="1">
        <name>Mg(2+)</name>
        <dbReference type="ChEBI" id="CHEBI:18420"/>
    </cofactor>
</comment>
<dbReference type="GO" id="GO:0006796">
    <property type="term" value="P:phosphate-containing compound metabolic process"/>
    <property type="evidence" value="ECO:0007669"/>
    <property type="project" value="InterPro"/>
</dbReference>
<dbReference type="Pfam" id="PF00719">
    <property type="entry name" value="Pyrophosphatase"/>
    <property type="match status" value="1"/>
</dbReference>
<dbReference type="GO" id="GO:0004427">
    <property type="term" value="F:inorganic diphosphate phosphatase activity"/>
    <property type="evidence" value="ECO:0007669"/>
    <property type="project" value="UniProtKB-EC"/>
</dbReference>
<sequence>MLPEIKIWLGKKVKVVMDRPLGSKHPDPRFTTIYPINYGYIPGTISEADQEEIDAYVFGPKIALAEFEGVVIAGIKREGDGEIKLIVSAGEDYTIDEIKELTHFQEKYHKSIIYK</sequence>
<dbReference type="AlphaFoldDB" id="A0A1G2QGG4"/>
<gene>
    <name evidence="6" type="ORF">A2589_01335</name>
</gene>
<dbReference type="InterPro" id="IPR036649">
    <property type="entry name" value="Pyrophosphatase_sf"/>
</dbReference>
<dbReference type="EMBL" id="MHTK01000006">
    <property type="protein sequence ID" value="OHA59488.1"/>
    <property type="molecule type" value="Genomic_DNA"/>
</dbReference>
<dbReference type="GO" id="GO:0005737">
    <property type="term" value="C:cytoplasm"/>
    <property type="evidence" value="ECO:0007669"/>
    <property type="project" value="InterPro"/>
</dbReference>
<evidence type="ECO:0000256" key="4">
    <source>
        <dbReference type="ARBA" id="ARBA00022801"/>
    </source>
</evidence>
<evidence type="ECO:0000313" key="6">
    <source>
        <dbReference type="EMBL" id="OHA59488.1"/>
    </source>
</evidence>
<dbReference type="InterPro" id="IPR008162">
    <property type="entry name" value="Pyrophosphatase"/>
</dbReference>
<dbReference type="Proteomes" id="UP000177838">
    <property type="component" value="Unassembled WGS sequence"/>
</dbReference>
<dbReference type="EC" id="3.6.1.1" evidence="2"/>
<evidence type="ECO:0000256" key="5">
    <source>
        <dbReference type="ARBA" id="ARBA00022842"/>
    </source>
</evidence>
<keyword evidence="5" id="KW-0460">Magnesium</keyword>
<evidence type="ECO:0000313" key="7">
    <source>
        <dbReference type="Proteomes" id="UP000177838"/>
    </source>
</evidence>
<keyword evidence="3" id="KW-0479">Metal-binding</keyword>
<dbReference type="Gene3D" id="3.90.80.10">
    <property type="entry name" value="Inorganic pyrophosphatase"/>
    <property type="match status" value="1"/>
</dbReference>
<name>A0A1G2QGG4_9BACT</name>
<reference evidence="6 7" key="1">
    <citation type="journal article" date="2016" name="Nat. Commun.">
        <title>Thousands of microbial genomes shed light on interconnected biogeochemical processes in an aquifer system.</title>
        <authorList>
            <person name="Anantharaman K."/>
            <person name="Brown C.T."/>
            <person name="Hug L.A."/>
            <person name="Sharon I."/>
            <person name="Castelle C.J."/>
            <person name="Probst A.J."/>
            <person name="Thomas B.C."/>
            <person name="Singh A."/>
            <person name="Wilkins M.J."/>
            <person name="Karaoz U."/>
            <person name="Brodie E.L."/>
            <person name="Williams K.H."/>
            <person name="Hubbard S.S."/>
            <person name="Banfield J.F."/>
        </authorList>
    </citation>
    <scope>NUCLEOTIDE SEQUENCE [LARGE SCALE GENOMIC DNA]</scope>
</reference>
<dbReference type="SUPFAM" id="SSF50324">
    <property type="entry name" value="Inorganic pyrophosphatase"/>
    <property type="match status" value="1"/>
</dbReference>
<dbReference type="GO" id="GO:0000287">
    <property type="term" value="F:magnesium ion binding"/>
    <property type="evidence" value="ECO:0007669"/>
    <property type="project" value="InterPro"/>
</dbReference>
<evidence type="ECO:0000256" key="1">
    <source>
        <dbReference type="ARBA" id="ARBA00001946"/>
    </source>
</evidence>
<comment type="caution">
    <text evidence="6">The sequence shown here is derived from an EMBL/GenBank/DDBJ whole genome shotgun (WGS) entry which is preliminary data.</text>
</comment>
<proteinExistence type="predicted"/>
<accession>A0A1G2QGG4</accession>
<protein>
    <recommendedName>
        <fullName evidence="2">inorganic diphosphatase</fullName>
        <ecNumber evidence="2">3.6.1.1</ecNumber>
    </recommendedName>
</protein>